<dbReference type="Proteomes" id="UP000191987">
    <property type="component" value="Unassembled WGS sequence"/>
</dbReference>
<feature type="transmembrane region" description="Helical" evidence="8">
    <location>
        <begin position="260"/>
        <end position="283"/>
    </location>
</feature>
<dbReference type="Gene3D" id="1.10.3470.10">
    <property type="entry name" value="ABC transporter involved in vitamin B12 uptake, BtuC"/>
    <property type="match status" value="1"/>
</dbReference>
<organism evidence="9 10">
    <name type="scientific">Agrobacterium deltaense Zutra 3/1</name>
    <dbReference type="NCBI Taxonomy" id="1183427"/>
    <lineage>
        <taxon>Bacteria</taxon>
        <taxon>Pseudomonadati</taxon>
        <taxon>Pseudomonadota</taxon>
        <taxon>Alphaproteobacteria</taxon>
        <taxon>Hyphomicrobiales</taxon>
        <taxon>Rhizobiaceae</taxon>
        <taxon>Rhizobium/Agrobacterium group</taxon>
        <taxon>Agrobacterium</taxon>
    </lineage>
</organism>
<reference evidence="9 10" key="1">
    <citation type="submission" date="2016-01" db="EMBL/GenBank/DDBJ databases">
        <authorList>
            <person name="Oliw E.H."/>
        </authorList>
    </citation>
    <scope>NUCLEOTIDE SEQUENCE [LARGE SCALE GENOMIC DNA]</scope>
    <source>
        <strain evidence="9 10">Zutra 3-1</strain>
    </source>
</reference>
<feature type="transmembrane region" description="Helical" evidence="8">
    <location>
        <begin position="86"/>
        <end position="103"/>
    </location>
</feature>
<dbReference type="SUPFAM" id="SSF81345">
    <property type="entry name" value="ABC transporter involved in vitamin B12 uptake, BtuC"/>
    <property type="match status" value="1"/>
</dbReference>
<dbReference type="AlphaFoldDB" id="A0A1S7RH25"/>
<evidence type="ECO:0000256" key="3">
    <source>
        <dbReference type="ARBA" id="ARBA00022448"/>
    </source>
</evidence>
<dbReference type="InterPro" id="IPR000522">
    <property type="entry name" value="ABC_transptr_permease_BtuC"/>
</dbReference>
<dbReference type="EMBL" id="FBWG01000034">
    <property type="protein sequence ID" value="CUX52438.1"/>
    <property type="molecule type" value="Genomic_DNA"/>
</dbReference>
<comment type="subcellular location">
    <subcellularLocation>
        <location evidence="1">Cell membrane</location>
        <topology evidence="1">Multi-pass membrane protein</topology>
    </subcellularLocation>
</comment>
<feature type="transmembrane region" description="Helical" evidence="8">
    <location>
        <begin position="140"/>
        <end position="162"/>
    </location>
</feature>
<feature type="transmembrane region" description="Helical" evidence="8">
    <location>
        <begin position="332"/>
        <end position="352"/>
    </location>
</feature>
<feature type="transmembrane region" description="Helical" evidence="8">
    <location>
        <begin position="212"/>
        <end position="239"/>
    </location>
</feature>
<keyword evidence="4" id="KW-1003">Cell membrane</keyword>
<dbReference type="GO" id="GO:0022857">
    <property type="term" value="F:transmembrane transporter activity"/>
    <property type="evidence" value="ECO:0007669"/>
    <property type="project" value="InterPro"/>
</dbReference>
<evidence type="ECO:0000256" key="7">
    <source>
        <dbReference type="ARBA" id="ARBA00023136"/>
    </source>
</evidence>
<evidence type="ECO:0000256" key="5">
    <source>
        <dbReference type="ARBA" id="ARBA00022692"/>
    </source>
</evidence>
<name>A0A1S7RH25_9HYPH</name>
<evidence type="ECO:0000256" key="1">
    <source>
        <dbReference type="ARBA" id="ARBA00004651"/>
    </source>
</evidence>
<evidence type="ECO:0000256" key="8">
    <source>
        <dbReference type="SAM" id="Phobius"/>
    </source>
</evidence>
<dbReference type="PANTHER" id="PTHR30472">
    <property type="entry name" value="FERRIC ENTEROBACTIN TRANSPORT SYSTEM PERMEASE PROTEIN"/>
    <property type="match status" value="1"/>
</dbReference>
<keyword evidence="5 8" id="KW-0812">Transmembrane</keyword>
<keyword evidence="7 8" id="KW-0472">Membrane</keyword>
<evidence type="ECO:0000256" key="6">
    <source>
        <dbReference type="ARBA" id="ARBA00022989"/>
    </source>
</evidence>
<feature type="transmembrane region" description="Helical" evidence="8">
    <location>
        <begin position="169"/>
        <end position="192"/>
    </location>
</feature>
<dbReference type="InterPro" id="IPR037294">
    <property type="entry name" value="ABC_BtuC-like"/>
</dbReference>
<dbReference type="PANTHER" id="PTHR30472:SF25">
    <property type="entry name" value="ABC TRANSPORTER PERMEASE PROTEIN MJ0876-RELATED"/>
    <property type="match status" value="1"/>
</dbReference>
<evidence type="ECO:0000256" key="4">
    <source>
        <dbReference type="ARBA" id="ARBA00022475"/>
    </source>
</evidence>
<evidence type="ECO:0000313" key="10">
    <source>
        <dbReference type="Proteomes" id="UP000191987"/>
    </source>
</evidence>
<dbReference type="GO" id="GO:0005886">
    <property type="term" value="C:plasma membrane"/>
    <property type="evidence" value="ECO:0007669"/>
    <property type="project" value="UniProtKB-SubCell"/>
</dbReference>
<keyword evidence="3" id="KW-0813">Transport</keyword>
<dbReference type="CDD" id="cd06550">
    <property type="entry name" value="TM_ABC_iron-siderophores_like"/>
    <property type="match status" value="1"/>
</dbReference>
<sequence length="359" mass="37071">MKGAFMKRHFATDGKAVLRLPSGLQIGIGNLKAGLALLVLALALAALSVSLGNTETGLADLLRGLAGGHLGDDQVYALWTVRLPRILLGFMAGWSVALAGAMLQSVARNPLADPGLFGLSQGSMTTIMLLLVLVPAAPRTLVALAAVGGGLAVAFLLIALVGRERSSGLAILLMGIAIESALSSVSSVLLLYTPAETSLSLADWMAGSLFQARWSTIFVFAPLFAASLVGIFLIGRALAVFDLGNEMAMALGETVRHSRPLVIVFAVILSASSVTAVGPLTFLGVIAPHLATFVSPAVGRARLFLSGLTGGILVVTADTLSRGLVADTPMPIGLALTLIGVPLFILTLRLQALRRTNSH</sequence>
<evidence type="ECO:0000313" key="9">
    <source>
        <dbReference type="EMBL" id="CUX52438.1"/>
    </source>
</evidence>
<protein>
    <submittedName>
        <fullName evidence="9">Transport system permease protein</fullName>
    </submittedName>
</protein>
<accession>A0A1S7RH25</accession>
<dbReference type="Pfam" id="PF01032">
    <property type="entry name" value="FecCD"/>
    <property type="match status" value="1"/>
</dbReference>
<keyword evidence="6 8" id="KW-1133">Transmembrane helix</keyword>
<proteinExistence type="inferred from homology"/>
<comment type="similarity">
    <text evidence="2">Belongs to the binding-protein-dependent transport system permease family. FecCD subfamily.</text>
</comment>
<feature type="transmembrane region" description="Helical" evidence="8">
    <location>
        <begin position="115"/>
        <end position="134"/>
    </location>
</feature>
<gene>
    <name evidence="9" type="ORF">AGR7C_Lc160072</name>
</gene>
<evidence type="ECO:0000256" key="2">
    <source>
        <dbReference type="ARBA" id="ARBA00007935"/>
    </source>
</evidence>